<dbReference type="Gene3D" id="1.20.58.520">
    <property type="entry name" value="Amidohydrolase"/>
    <property type="match status" value="1"/>
</dbReference>
<dbReference type="PROSITE" id="PS51257">
    <property type="entry name" value="PROKAR_LIPOPROTEIN"/>
    <property type="match status" value="1"/>
</dbReference>
<dbReference type="PANTHER" id="PTHR43135">
    <property type="entry name" value="ALPHA-D-RIBOSE 1-METHYLPHOSPHONATE 5-TRIPHOSPHATE DIPHOSPHATASE"/>
    <property type="match status" value="1"/>
</dbReference>
<keyword evidence="1" id="KW-0732">Signal</keyword>
<gene>
    <name evidence="3" type="ORF">GCM10022229_23120</name>
</gene>
<keyword evidence="4" id="KW-1185">Reference proteome</keyword>
<evidence type="ECO:0000256" key="1">
    <source>
        <dbReference type="SAM" id="SignalP"/>
    </source>
</evidence>
<dbReference type="Pfam" id="PF01979">
    <property type="entry name" value="Amidohydro_1"/>
    <property type="match status" value="1"/>
</dbReference>
<dbReference type="Gene3D" id="3.40.50.10910">
    <property type="entry name" value="Amidohydrolase"/>
    <property type="match status" value="1"/>
</dbReference>
<accession>A0ABP7MRM2</accession>
<sequence length="606" mass="63891">MLAACMKTTRENSTALLAAALLLLAVACAQPAGAAGDALLIRGATVFDGTANAPFDADVLVEDGRIAAVGPALEAPAGATVVDASGQALLPGLFDVHTHWTPNGVPATLPEIANAYIAAGVTTVNDFHQAPEAYAPRRAWLADIATPDVRFAARISTPLGHGADWADQATTRWVNSPESARAAVDGVAAYEPDFIKAFTDGWRYSNAADNTSMDEATLTALVQEAHAKGLEVLTHTVTLERGKQAARAGVDVIAHSLQDAPVDQELIDLMREHGTRYAPTLAVYEPVKLAGKPPADPADKAFVQRTRNFANALANVRTLHEAGIPVMLGTDAGMPGTPHGAATVHELELLVQAGLSPADALRAGTSASAAALGLDDRGTIAPGKRADLLLVSGKPWETIGDIHHVERVYVAGRQVAGAGTQLPPGNARTALPAQRIDALVDDFENAAGRTALDTLRTDEADGGNDRSTQVTEVIAREGEGHALSMQAWLSHKEHARAGALFPLSRGAVAPVDLRGYRGLRMDIRGRGGVQVEFRGLADARWASELDVGPQWRTVEIPFSRLEGLPPWRSEGPGPKWSGNDVLQLGVFAGGEPGSKVWFELDNIRFY</sequence>
<feature type="signal peptide" evidence="1">
    <location>
        <begin position="1"/>
        <end position="34"/>
    </location>
</feature>
<dbReference type="EMBL" id="BAAAZU010000024">
    <property type="protein sequence ID" value="GAA3928831.1"/>
    <property type="molecule type" value="Genomic_DNA"/>
</dbReference>
<evidence type="ECO:0000313" key="4">
    <source>
        <dbReference type="Proteomes" id="UP001501727"/>
    </source>
</evidence>
<evidence type="ECO:0000259" key="2">
    <source>
        <dbReference type="Pfam" id="PF01979"/>
    </source>
</evidence>
<dbReference type="SUPFAM" id="SSF51556">
    <property type="entry name" value="Metallo-dependent hydrolases"/>
    <property type="match status" value="1"/>
</dbReference>
<name>A0ABP7MRM2_9GAMM</name>
<feature type="chain" id="PRO_5045237171" description="Amidohydrolase-related domain-containing protein" evidence="1">
    <location>
        <begin position="35"/>
        <end position="606"/>
    </location>
</feature>
<proteinExistence type="predicted"/>
<reference evidence="4" key="1">
    <citation type="journal article" date="2019" name="Int. J. Syst. Evol. Microbiol.">
        <title>The Global Catalogue of Microorganisms (GCM) 10K type strain sequencing project: providing services to taxonomists for standard genome sequencing and annotation.</title>
        <authorList>
            <consortium name="The Broad Institute Genomics Platform"/>
            <consortium name="The Broad Institute Genome Sequencing Center for Infectious Disease"/>
            <person name="Wu L."/>
            <person name="Ma J."/>
        </authorList>
    </citation>
    <scope>NUCLEOTIDE SEQUENCE [LARGE SCALE GENOMIC DNA]</scope>
    <source>
        <strain evidence="4">JCM 16916</strain>
    </source>
</reference>
<dbReference type="InterPro" id="IPR051781">
    <property type="entry name" value="Metallo-dep_Hydrolase"/>
</dbReference>
<feature type="domain" description="Amidohydrolase-related" evidence="2">
    <location>
        <begin position="89"/>
        <end position="415"/>
    </location>
</feature>
<evidence type="ECO:0000313" key="3">
    <source>
        <dbReference type="EMBL" id="GAA3928831.1"/>
    </source>
</evidence>
<dbReference type="Gene3D" id="2.30.40.10">
    <property type="entry name" value="Urease, subunit C, domain 1"/>
    <property type="match status" value="1"/>
</dbReference>
<dbReference type="InterPro" id="IPR032466">
    <property type="entry name" value="Metal_Hydrolase"/>
</dbReference>
<dbReference type="InterPro" id="IPR011059">
    <property type="entry name" value="Metal-dep_hydrolase_composite"/>
</dbReference>
<dbReference type="InterPro" id="IPR008979">
    <property type="entry name" value="Galactose-bd-like_sf"/>
</dbReference>
<dbReference type="SUPFAM" id="SSF49785">
    <property type="entry name" value="Galactose-binding domain-like"/>
    <property type="match status" value="1"/>
</dbReference>
<dbReference type="Gene3D" id="3.30.110.90">
    <property type="entry name" value="Amidohydrolase"/>
    <property type="match status" value="1"/>
</dbReference>
<comment type="caution">
    <text evidence="3">The sequence shown here is derived from an EMBL/GenBank/DDBJ whole genome shotgun (WGS) entry which is preliminary data.</text>
</comment>
<dbReference type="PANTHER" id="PTHR43135:SF3">
    <property type="entry name" value="ALPHA-D-RIBOSE 1-METHYLPHOSPHONATE 5-TRIPHOSPHATE DIPHOSPHATASE"/>
    <property type="match status" value="1"/>
</dbReference>
<dbReference type="Proteomes" id="UP001501727">
    <property type="component" value="Unassembled WGS sequence"/>
</dbReference>
<protein>
    <recommendedName>
        <fullName evidence="2">Amidohydrolase-related domain-containing protein</fullName>
    </recommendedName>
</protein>
<organism evidence="3 4">
    <name type="scientific">Luteimonas lutimaris</name>
    <dbReference type="NCBI Taxonomy" id="698645"/>
    <lineage>
        <taxon>Bacteria</taxon>
        <taxon>Pseudomonadati</taxon>
        <taxon>Pseudomonadota</taxon>
        <taxon>Gammaproteobacteria</taxon>
        <taxon>Lysobacterales</taxon>
        <taxon>Lysobacteraceae</taxon>
        <taxon>Luteimonas</taxon>
    </lineage>
</organism>
<dbReference type="SUPFAM" id="SSF51338">
    <property type="entry name" value="Composite domain of metallo-dependent hydrolases"/>
    <property type="match status" value="1"/>
</dbReference>
<dbReference type="InterPro" id="IPR006680">
    <property type="entry name" value="Amidohydro-rel"/>
</dbReference>